<gene>
    <name evidence="2" type="ORF">GCM10010517_79790</name>
</gene>
<comment type="caution">
    <text evidence="2">The sequence shown here is derived from an EMBL/GenBank/DDBJ whole genome shotgun (WGS) entry which is preliminary data.</text>
</comment>
<evidence type="ECO:0000256" key="1">
    <source>
        <dbReference type="SAM" id="MobiDB-lite"/>
    </source>
</evidence>
<name>A0ABN3WG48_9ACTN</name>
<proteinExistence type="predicted"/>
<keyword evidence="3" id="KW-1185">Reference proteome</keyword>
<dbReference type="EMBL" id="BAAAVI010000122">
    <property type="protein sequence ID" value="GAA2913206.1"/>
    <property type="molecule type" value="Genomic_DNA"/>
</dbReference>
<evidence type="ECO:0000313" key="3">
    <source>
        <dbReference type="Proteomes" id="UP001500831"/>
    </source>
</evidence>
<protein>
    <submittedName>
        <fullName evidence="2">Uncharacterized protein</fullName>
    </submittedName>
</protein>
<organism evidence="2 3">
    <name type="scientific">Streptosporangium fragile</name>
    <dbReference type="NCBI Taxonomy" id="46186"/>
    <lineage>
        <taxon>Bacteria</taxon>
        <taxon>Bacillati</taxon>
        <taxon>Actinomycetota</taxon>
        <taxon>Actinomycetes</taxon>
        <taxon>Streptosporangiales</taxon>
        <taxon>Streptosporangiaceae</taxon>
        <taxon>Streptosporangium</taxon>
    </lineage>
</organism>
<sequence>MSRTTATRPTTASPPGDRVRPASRPAGGPRTVRADGTVRVSGVRRPSHPRLSAAGKVPVAAAREAVGEDVGTGRTTACSSAVVAGPVTGEAG</sequence>
<reference evidence="2 3" key="1">
    <citation type="journal article" date="2019" name="Int. J. Syst. Evol. Microbiol.">
        <title>The Global Catalogue of Microorganisms (GCM) 10K type strain sequencing project: providing services to taxonomists for standard genome sequencing and annotation.</title>
        <authorList>
            <consortium name="The Broad Institute Genomics Platform"/>
            <consortium name="The Broad Institute Genome Sequencing Center for Infectious Disease"/>
            <person name="Wu L."/>
            <person name="Ma J."/>
        </authorList>
    </citation>
    <scope>NUCLEOTIDE SEQUENCE [LARGE SCALE GENOMIC DNA]</scope>
    <source>
        <strain evidence="2 3">JCM 6242</strain>
    </source>
</reference>
<dbReference type="Proteomes" id="UP001500831">
    <property type="component" value="Unassembled WGS sequence"/>
</dbReference>
<dbReference type="RefSeq" id="WP_344982139.1">
    <property type="nucleotide sequence ID" value="NZ_BAAAVI010000122.1"/>
</dbReference>
<feature type="compositionally biased region" description="Low complexity" evidence="1">
    <location>
        <begin position="1"/>
        <end position="15"/>
    </location>
</feature>
<accession>A0ABN3WG48</accession>
<evidence type="ECO:0000313" key="2">
    <source>
        <dbReference type="EMBL" id="GAA2913206.1"/>
    </source>
</evidence>
<feature type="region of interest" description="Disordered" evidence="1">
    <location>
        <begin position="1"/>
        <end position="56"/>
    </location>
</feature>